<dbReference type="EMBL" id="JACJHX010000005">
    <property type="protein sequence ID" value="MBA9026961.1"/>
    <property type="molecule type" value="Genomic_DNA"/>
</dbReference>
<gene>
    <name evidence="2" type="ORF">HNP81_002246</name>
</gene>
<keyword evidence="3" id="KW-1185">Reference proteome</keyword>
<feature type="transmembrane region" description="Helical" evidence="1">
    <location>
        <begin position="57"/>
        <end position="80"/>
    </location>
</feature>
<dbReference type="PANTHER" id="PTHR37309">
    <property type="entry name" value="SLR0284 PROTEIN"/>
    <property type="match status" value="1"/>
</dbReference>
<accession>A0ABR6CQH9</accession>
<evidence type="ECO:0000256" key="1">
    <source>
        <dbReference type="SAM" id="Phobius"/>
    </source>
</evidence>
<protein>
    <submittedName>
        <fullName evidence="2">Membrane protein</fullName>
    </submittedName>
</protein>
<sequence length="110" mass="12274">MNFFIRFLISGLVLLLIDWLFDSISIDSYGSALIAVFMLWIVNFFVKPILHLLTFPITILTLGLFSFVINALTFTLASLLVSGFEVTSFFGALVGSALLGFAQSWLEKKE</sequence>
<keyword evidence="1" id="KW-1133">Transmembrane helix</keyword>
<evidence type="ECO:0000313" key="3">
    <source>
        <dbReference type="Proteomes" id="UP000626697"/>
    </source>
</evidence>
<keyword evidence="1" id="KW-0472">Membrane</keyword>
<proteinExistence type="predicted"/>
<organism evidence="2 3">
    <name type="scientific">Peribacillus huizhouensis</name>
    <dbReference type="NCBI Taxonomy" id="1501239"/>
    <lineage>
        <taxon>Bacteria</taxon>
        <taxon>Bacillati</taxon>
        <taxon>Bacillota</taxon>
        <taxon>Bacilli</taxon>
        <taxon>Bacillales</taxon>
        <taxon>Bacillaceae</taxon>
        <taxon>Peribacillus</taxon>
    </lineage>
</organism>
<dbReference type="Proteomes" id="UP000626697">
    <property type="component" value="Unassembled WGS sequence"/>
</dbReference>
<feature type="transmembrane region" description="Helical" evidence="1">
    <location>
        <begin position="33"/>
        <end position="50"/>
    </location>
</feature>
<comment type="caution">
    <text evidence="2">The sequence shown here is derived from an EMBL/GenBank/DDBJ whole genome shotgun (WGS) entry which is preliminary data.</text>
</comment>
<reference evidence="2 3" key="1">
    <citation type="submission" date="2020-08" db="EMBL/GenBank/DDBJ databases">
        <title>Genomic Encyclopedia of Type Strains, Phase IV (KMG-IV): sequencing the most valuable type-strain genomes for metagenomic binning, comparative biology and taxonomic classification.</title>
        <authorList>
            <person name="Goeker M."/>
        </authorList>
    </citation>
    <scope>NUCLEOTIDE SEQUENCE [LARGE SCALE GENOMIC DNA]</scope>
    <source>
        <strain evidence="2 3">DSM 105481</strain>
    </source>
</reference>
<dbReference type="InterPro" id="IPR007165">
    <property type="entry name" value="Phage_holin_4_2"/>
</dbReference>
<feature type="transmembrane region" description="Helical" evidence="1">
    <location>
        <begin position="86"/>
        <end position="106"/>
    </location>
</feature>
<dbReference type="Pfam" id="PF04020">
    <property type="entry name" value="Phage_holin_4_2"/>
    <property type="match status" value="1"/>
</dbReference>
<dbReference type="PANTHER" id="PTHR37309:SF1">
    <property type="entry name" value="SLR0284 PROTEIN"/>
    <property type="match status" value="1"/>
</dbReference>
<dbReference type="RefSeq" id="WP_182502628.1">
    <property type="nucleotide sequence ID" value="NZ_JACJHX010000005.1"/>
</dbReference>
<name>A0ABR6CQH9_9BACI</name>
<evidence type="ECO:0000313" key="2">
    <source>
        <dbReference type="EMBL" id="MBA9026961.1"/>
    </source>
</evidence>
<keyword evidence="1" id="KW-0812">Transmembrane</keyword>